<organism evidence="3 4">
    <name type="scientific">Knipowitschia caucasica</name>
    <name type="common">Caucasian dwarf goby</name>
    <name type="synonym">Pomatoschistus caucasicus</name>
    <dbReference type="NCBI Taxonomy" id="637954"/>
    <lineage>
        <taxon>Eukaryota</taxon>
        <taxon>Metazoa</taxon>
        <taxon>Chordata</taxon>
        <taxon>Craniata</taxon>
        <taxon>Vertebrata</taxon>
        <taxon>Euteleostomi</taxon>
        <taxon>Actinopterygii</taxon>
        <taxon>Neopterygii</taxon>
        <taxon>Teleostei</taxon>
        <taxon>Neoteleostei</taxon>
        <taxon>Acanthomorphata</taxon>
        <taxon>Gobiaria</taxon>
        <taxon>Gobiiformes</taxon>
        <taxon>Gobioidei</taxon>
        <taxon>Gobiidae</taxon>
        <taxon>Gobiinae</taxon>
        <taxon>Knipowitschia</taxon>
    </lineage>
</organism>
<gene>
    <name evidence="3" type="ORF">KC01_LOCUS7689</name>
</gene>
<evidence type="ECO:0000256" key="1">
    <source>
        <dbReference type="SAM" id="MobiDB-lite"/>
    </source>
</evidence>
<keyword evidence="4" id="KW-1185">Reference proteome</keyword>
<evidence type="ECO:0000259" key="2">
    <source>
        <dbReference type="Pfam" id="PF15317"/>
    </source>
</evidence>
<name>A0AAV2JFB7_KNICA</name>
<proteinExistence type="predicted"/>
<evidence type="ECO:0000313" key="4">
    <source>
        <dbReference type="Proteomes" id="UP001497482"/>
    </source>
</evidence>
<dbReference type="Proteomes" id="UP001497482">
    <property type="component" value="Chromosome 12"/>
</dbReference>
<protein>
    <recommendedName>
        <fullName evidence="2">LBH domain-containing protein</fullName>
    </recommendedName>
</protein>
<dbReference type="Pfam" id="PF15317">
    <property type="entry name" value="Lbh"/>
    <property type="match status" value="1"/>
</dbReference>
<evidence type="ECO:0000313" key="3">
    <source>
        <dbReference type="EMBL" id="CAL1576242.1"/>
    </source>
</evidence>
<accession>A0AAV2JFB7</accession>
<dbReference type="PANTHER" id="PTHR14987">
    <property type="entry name" value="PROTEIN LBH-RELATED"/>
    <property type="match status" value="1"/>
</dbReference>
<dbReference type="EMBL" id="OZ035834">
    <property type="protein sequence ID" value="CAL1576242.1"/>
    <property type="molecule type" value="Genomic_DNA"/>
</dbReference>
<reference evidence="3 4" key="1">
    <citation type="submission" date="2024-04" db="EMBL/GenBank/DDBJ databases">
        <authorList>
            <person name="Waldvogel A.-M."/>
            <person name="Schoenle A."/>
        </authorList>
    </citation>
    <scope>NUCLEOTIDE SEQUENCE [LARGE SCALE GENOMIC DNA]</scope>
</reference>
<dbReference type="InterPro" id="IPR042945">
    <property type="entry name" value="LBH_dom_prot"/>
</dbReference>
<sequence>MFPESRFPKLSERLPSIVVEPSETATVESGELRWPPDNAPPPTVETRCDEGSKSPPLPQSVVQVSSSSSVCSPSLLLFLKSPPLPQVSFSSSV</sequence>
<dbReference type="AlphaFoldDB" id="A0AAV2JFB7"/>
<dbReference type="InterPro" id="IPR038990">
    <property type="entry name" value="LBH_dom"/>
</dbReference>
<feature type="region of interest" description="Disordered" evidence="1">
    <location>
        <begin position="21"/>
        <end position="61"/>
    </location>
</feature>
<feature type="domain" description="LBH" evidence="2">
    <location>
        <begin position="12"/>
        <end position="38"/>
    </location>
</feature>
<dbReference type="PANTHER" id="PTHR14987:SF3">
    <property type="entry name" value="LBH DOMAIN-CONTAINING PROTEIN 2"/>
    <property type="match status" value="1"/>
</dbReference>